<dbReference type="EMBL" id="LWDX02031277">
    <property type="protein sequence ID" value="OEL27945.1"/>
    <property type="molecule type" value="Genomic_DNA"/>
</dbReference>
<feature type="region of interest" description="Disordered" evidence="1">
    <location>
        <begin position="199"/>
        <end position="252"/>
    </location>
</feature>
<evidence type="ECO:0000313" key="3">
    <source>
        <dbReference type="Proteomes" id="UP000095767"/>
    </source>
</evidence>
<comment type="caution">
    <text evidence="2">The sequence shown here is derived from an EMBL/GenBank/DDBJ whole genome shotgun (WGS) entry which is preliminary data.</text>
</comment>
<evidence type="ECO:0000256" key="1">
    <source>
        <dbReference type="SAM" id="MobiDB-lite"/>
    </source>
</evidence>
<dbReference type="Proteomes" id="UP000095767">
    <property type="component" value="Unassembled WGS sequence"/>
</dbReference>
<protein>
    <submittedName>
        <fullName evidence="2">Uncharacterized protein</fullName>
    </submittedName>
</protein>
<feature type="region of interest" description="Disordered" evidence="1">
    <location>
        <begin position="87"/>
        <end position="112"/>
    </location>
</feature>
<dbReference type="AlphaFoldDB" id="A0A1E5VS51"/>
<evidence type="ECO:0000313" key="2">
    <source>
        <dbReference type="EMBL" id="OEL27945.1"/>
    </source>
</evidence>
<organism evidence="2 3">
    <name type="scientific">Dichanthelium oligosanthes</name>
    <dbReference type="NCBI Taxonomy" id="888268"/>
    <lineage>
        <taxon>Eukaryota</taxon>
        <taxon>Viridiplantae</taxon>
        <taxon>Streptophyta</taxon>
        <taxon>Embryophyta</taxon>
        <taxon>Tracheophyta</taxon>
        <taxon>Spermatophyta</taxon>
        <taxon>Magnoliopsida</taxon>
        <taxon>Liliopsida</taxon>
        <taxon>Poales</taxon>
        <taxon>Poaceae</taxon>
        <taxon>PACMAD clade</taxon>
        <taxon>Panicoideae</taxon>
        <taxon>Panicodae</taxon>
        <taxon>Paniceae</taxon>
        <taxon>Dichantheliinae</taxon>
        <taxon>Dichanthelium</taxon>
    </lineage>
</organism>
<name>A0A1E5VS51_9POAL</name>
<feature type="non-terminal residue" evidence="2">
    <location>
        <position position="1"/>
    </location>
</feature>
<gene>
    <name evidence="2" type="ORF">BAE44_0011038</name>
</gene>
<proteinExistence type="predicted"/>
<accession>A0A1E5VS51</accession>
<keyword evidence="3" id="KW-1185">Reference proteome</keyword>
<reference evidence="2 3" key="1">
    <citation type="submission" date="2016-09" db="EMBL/GenBank/DDBJ databases">
        <title>The draft genome of Dichanthelium oligosanthes: A C3 panicoid grass species.</title>
        <authorList>
            <person name="Studer A.J."/>
            <person name="Schnable J.C."/>
            <person name="Brutnell T.P."/>
        </authorList>
    </citation>
    <scope>NUCLEOTIDE SEQUENCE [LARGE SCALE GENOMIC DNA]</scope>
    <source>
        <strain evidence="3">cv. Kellogg 1175</strain>
        <tissue evidence="2">Leaf</tissue>
    </source>
</reference>
<sequence>LVGLLVPSDLEPCLGALLVGAGEVVLAGAAEHDAGAGLRGGAVKAEVADAAVPLGLVLRASLSDLGQPRLQVDDVVQRALRHTRLPGALGRVPGAGTGGGVTADRRGRGDTALRGGALPRVRVPGPVLGVREALAPLLLVRALPREPPPAAAHAARLHGRLDRRRLLAVVHHGHQRHLWNEFKKRKGITQIAPGIYSRPEQIGKGANKKRRKRAVNTSRAGGVEEIKRESTAQCGRGRSREEARQQKSKAGGGYTLQRIEIRRSLRDWIFQVVRRRSIAVDRGR</sequence>